<dbReference type="PANTHER" id="PTHR30468:SF10">
    <property type="entry name" value="TAUD_TFDA-LIKE DOMAIN-CONTAINING PROTEIN"/>
    <property type="match status" value="1"/>
</dbReference>
<evidence type="ECO:0008006" key="11">
    <source>
        <dbReference type="Google" id="ProtNLM"/>
    </source>
</evidence>
<evidence type="ECO:0000256" key="4">
    <source>
        <dbReference type="ARBA" id="ARBA00022964"/>
    </source>
</evidence>
<name>A0AAE8MYD5_9PEZI</name>
<dbReference type="AlphaFoldDB" id="A0AAE8MYD5"/>
<accession>A0AAE8MYD5</accession>
<organism evidence="9 10">
    <name type="scientific">Cephalotrichum gorgonifer</name>
    <dbReference type="NCBI Taxonomy" id="2041049"/>
    <lineage>
        <taxon>Eukaryota</taxon>
        <taxon>Fungi</taxon>
        <taxon>Dikarya</taxon>
        <taxon>Ascomycota</taxon>
        <taxon>Pezizomycotina</taxon>
        <taxon>Sordariomycetes</taxon>
        <taxon>Hypocreomycetidae</taxon>
        <taxon>Microascales</taxon>
        <taxon>Microascaceae</taxon>
        <taxon>Cephalotrichum</taxon>
    </lineage>
</organism>
<dbReference type="PANTHER" id="PTHR30468">
    <property type="entry name" value="ALPHA-KETOGLUTARATE-DEPENDENT SULFONATE DIOXYGENASE"/>
    <property type="match status" value="1"/>
</dbReference>
<dbReference type="GO" id="GO:0016706">
    <property type="term" value="F:2-oxoglutarate-dependent dioxygenase activity"/>
    <property type="evidence" value="ECO:0007669"/>
    <property type="project" value="TreeGrafter"/>
</dbReference>
<reference evidence="9" key="1">
    <citation type="submission" date="2018-03" db="EMBL/GenBank/DDBJ databases">
        <authorList>
            <person name="Guldener U."/>
        </authorList>
    </citation>
    <scope>NUCLEOTIDE SEQUENCE</scope>
</reference>
<comment type="caution">
    <text evidence="9">The sequence shown here is derived from an EMBL/GenBank/DDBJ whole genome shotgun (WGS) entry which is preliminary data.</text>
</comment>
<dbReference type="InterPro" id="IPR051323">
    <property type="entry name" value="AtsK-like"/>
</dbReference>
<comment type="similarity">
    <text evidence="2">Belongs to the TfdA dioxygenase family.</text>
</comment>
<dbReference type="Pfam" id="PF22041">
    <property type="entry name" value="GST_C_7"/>
    <property type="match status" value="1"/>
</dbReference>
<evidence type="ECO:0000256" key="2">
    <source>
        <dbReference type="ARBA" id="ARBA00005896"/>
    </source>
</evidence>
<keyword evidence="4" id="KW-0223">Dioxygenase</keyword>
<protein>
    <recommendedName>
        <fullName evidence="11">GST N-terminal domain-containing protein</fullName>
    </recommendedName>
</protein>
<evidence type="ECO:0000256" key="6">
    <source>
        <dbReference type="ARBA" id="ARBA00023004"/>
    </source>
</evidence>
<evidence type="ECO:0000313" key="10">
    <source>
        <dbReference type="Proteomes" id="UP001187682"/>
    </source>
</evidence>
<evidence type="ECO:0000256" key="5">
    <source>
        <dbReference type="ARBA" id="ARBA00023002"/>
    </source>
</evidence>
<feature type="domain" description="TauD/TfdA-like" evidence="7">
    <location>
        <begin position="31"/>
        <end position="274"/>
    </location>
</feature>
<comment type="cofactor">
    <cofactor evidence="1">
        <name>Fe(2+)</name>
        <dbReference type="ChEBI" id="CHEBI:29033"/>
    </cofactor>
</comment>
<evidence type="ECO:0000259" key="8">
    <source>
        <dbReference type="Pfam" id="PF22041"/>
    </source>
</evidence>
<gene>
    <name evidence="9" type="ORF">DNG_04346</name>
</gene>
<proteinExistence type="inferred from homology"/>
<dbReference type="GO" id="GO:0046872">
    <property type="term" value="F:metal ion binding"/>
    <property type="evidence" value="ECO:0007669"/>
    <property type="project" value="UniProtKB-KW"/>
</dbReference>
<keyword evidence="3" id="KW-0479">Metal-binding</keyword>
<dbReference type="InterPro" id="IPR054416">
    <property type="entry name" value="GST_UstS-like_C"/>
</dbReference>
<dbReference type="SUPFAM" id="SSF51197">
    <property type="entry name" value="Clavaminate synthase-like"/>
    <property type="match status" value="1"/>
</dbReference>
<dbReference type="InterPro" id="IPR003819">
    <property type="entry name" value="TauD/TfdA-like"/>
</dbReference>
<dbReference type="InterPro" id="IPR036282">
    <property type="entry name" value="Glutathione-S-Trfase_C_sf"/>
</dbReference>
<keyword evidence="6" id="KW-0408">Iron</keyword>
<dbReference type="Gene3D" id="1.20.1050.10">
    <property type="match status" value="1"/>
</dbReference>
<feature type="domain" description="Glutathione S-transferase UstS-like C-terminal" evidence="8">
    <location>
        <begin position="404"/>
        <end position="489"/>
    </location>
</feature>
<dbReference type="GO" id="GO:0005737">
    <property type="term" value="C:cytoplasm"/>
    <property type="evidence" value="ECO:0007669"/>
    <property type="project" value="TreeGrafter"/>
</dbReference>
<dbReference type="Proteomes" id="UP001187682">
    <property type="component" value="Unassembled WGS sequence"/>
</dbReference>
<dbReference type="InterPro" id="IPR042098">
    <property type="entry name" value="TauD-like_sf"/>
</dbReference>
<dbReference type="EMBL" id="ONZQ02000005">
    <property type="protein sequence ID" value="SPO01673.1"/>
    <property type="molecule type" value="Genomic_DNA"/>
</dbReference>
<evidence type="ECO:0000256" key="3">
    <source>
        <dbReference type="ARBA" id="ARBA00022723"/>
    </source>
</evidence>
<evidence type="ECO:0000313" key="9">
    <source>
        <dbReference type="EMBL" id="SPO01673.1"/>
    </source>
</evidence>
<evidence type="ECO:0000259" key="7">
    <source>
        <dbReference type="Pfam" id="PF02668"/>
    </source>
</evidence>
<keyword evidence="10" id="KW-1185">Reference proteome</keyword>
<evidence type="ECO:0000256" key="1">
    <source>
        <dbReference type="ARBA" id="ARBA00001954"/>
    </source>
</evidence>
<sequence>MASIPNGKTLKVEPLKKGTSIDHLNYVDVSPIIGREYPTAKLKDMLSAPNAEEQLRDLAITICERGVVFFRTPQDDLSVEEQKYITDMLGKLTGRPAENGLHVHPLYNDPNNIPMADGTTDKNIYVINSEAAKKLYATMKNRPDALNEPRDLGREWHSDSLFENCPSDFSFLRMQSTPPAGGDTLWVSGYELYDRLSPPFKAFFETLTATCAQPVFKSACEAGGYDVMSPRGSPLNVDYEFNPSHPVIRTHPVTGWKSLFAGVGLHVSRINGVTSLKIPACRKFADNSDFFTLPIIHDPATGSLLGDSFDIAAYLQRTYPNSGAGDLFPAQTLDYVVSQDVPLLVPLSECRESEFPEYAKFNVNVDAAFTAFAQLTVQEFPFDPATAEISKAEFVRRAGVTCWEDFALVDEQREKTKDSFRNMLGGLARLFLRDTSGPFILGTKASYADLIVGAWLRMMRACLPASEWEEVRRWHGGVFGQLHDALEQYAEVK</sequence>
<dbReference type="Pfam" id="PF02668">
    <property type="entry name" value="TauD"/>
    <property type="match status" value="1"/>
</dbReference>
<keyword evidence="5" id="KW-0560">Oxidoreductase</keyword>
<dbReference type="SUPFAM" id="SSF47616">
    <property type="entry name" value="GST C-terminal domain-like"/>
    <property type="match status" value="1"/>
</dbReference>
<dbReference type="Gene3D" id="3.60.130.10">
    <property type="entry name" value="Clavaminate synthase-like"/>
    <property type="match status" value="1"/>
</dbReference>